<evidence type="ECO:0000256" key="4">
    <source>
        <dbReference type="ARBA" id="ARBA00023159"/>
    </source>
</evidence>
<evidence type="ECO:0000256" key="1">
    <source>
        <dbReference type="ARBA" id="ARBA00022490"/>
    </source>
</evidence>
<dbReference type="PROSITE" id="PS00041">
    <property type="entry name" value="HTH_ARAC_FAMILY_1"/>
    <property type="match status" value="1"/>
</dbReference>
<comment type="caution">
    <text evidence="8">The sequence shown here is derived from an EMBL/GenBank/DDBJ whole genome shotgun (WGS) entry which is preliminary data.</text>
</comment>
<dbReference type="InterPro" id="IPR009057">
    <property type="entry name" value="Homeodomain-like_sf"/>
</dbReference>
<dbReference type="SMART" id="SM00342">
    <property type="entry name" value="HTH_ARAC"/>
    <property type="match status" value="1"/>
</dbReference>
<dbReference type="Pfam" id="PF12833">
    <property type="entry name" value="HTH_18"/>
    <property type="match status" value="1"/>
</dbReference>
<proteinExistence type="predicted"/>
<reference evidence="8 9" key="1">
    <citation type="submission" date="2024-06" db="EMBL/GenBank/DDBJ databases">
        <title>The Natural Products Discovery Center: Release of the First 8490 Sequenced Strains for Exploring Actinobacteria Biosynthetic Diversity.</title>
        <authorList>
            <person name="Kalkreuter E."/>
            <person name="Kautsar S.A."/>
            <person name="Yang D."/>
            <person name="Bader C.D."/>
            <person name="Teijaro C.N."/>
            <person name="Fluegel L."/>
            <person name="Davis C.M."/>
            <person name="Simpson J.R."/>
            <person name="Lauterbach L."/>
            <person name="Steele A.D."/>
            <person name="Gui C."/>
            <person name="Meng S."/>
            <person name="Li G."/>
            <person name="Viehrig K."/>
            <person name="Ye F."/>
            <person name="Su P."/>
            <person name="Kiefer A.F."/>
            <person name="Nichols A."/>
            <person name="Cepeda A.J."/>
            <person name="Yan W."/>
            <person name="Fan B."/>
            <person name="Jiang Y."/>
            <person name="Adhikari A."/>
            <person name="Zheng C.-J."/>
            <person name="Schuster L."/>
            <person name="Cowan T.M."/>
            <person name="Smanski M.J."/>
            <person name="Chevrette M.G."/>
            <person name="De Carvalho L.P.S."/>
            <person name="Shen B."/>
        </authorList>
    </citation>
    <scope>NUCLEOTIDE SEQUENCE [LARGE SCALE GENOMIC DNA]</scope>
    <source>
        <strain evidence="8 9">NPDC006337</strain>
    </source>
</reference>
<keyword evidence="9" id="KW-1185">Reference proteome</keyword>
<dbReference type="RefSeq" id="WP_359658135.1">
    <property type="nucleotide sequence ID" value="NZ_JBEXZP010000283.1"/>
</dbReference>
<keyword evidence="5" id="KW-0804">Transcription</keyword>
<dbReference type="EMBL" id="JBEXZR010000009">
    <property type="protein sequence ID" value="MEU0708227.1"/>
    <property type="molecule type" value="Genomic_DNA"/>
</dbReference>
<gene>
    <name evidence="8" type="ORF">ABZ508_12805</name>
</gene>
<dbReference type="Gene3D" id="1.10.10.60">
    <property type="entry name" value="Homeodomain-like"/>
    <property type="match status" value="2"/>
</dbReference>
<dbReference type="PANTHER" id="PTHR46796:SF13">
    <property type="entry name" value="HTH-TYPE TRANSCRIPTIONAL ACTIVATOR RHAS"/>
    <property type="match status" value="1"/>
</dbReference>
<dbReference type="InterPro" id="IPR032783">
    <property type="entry name" value="AraC_lig"/>
</dbReference>
<feature type="domain" description="HTH araC/xylS-type" evidence="7">
    <location>
        <begin position="214"/>
        <end position="312"/>
    </location>
</feature>
<keyword evidence="2" id="KW-0805">Transcription regulation</keyword>
<keyword evidence="4" id="KW-0010">Activator</keyword>
<dbReference type="Pfam" id="PF12852">
    <property type="entry name" value="Cupin_6"/>
    <property type="match status" value="1"/>
</dbReference>
<evidence type="ECO:0000313" key="9">
    <source>
        <dbReference type="Proteomes" id="UP001550378"/>
    </source>
</evidence>
<dbReference type="SUPFAM" id="SSF51215">
    <property type="entry name" value="Regulatory protein AraC"/>
    <property type="match status" value="1"/>
</dbReference>
<evidence type="ECO:0000256" key="2">
    <source>
        <dbReference type="ARBA" id="ARBA00023015"/>
    </source>
</evidence>
<dbReference type="InterPro" id="IPR018062">
    <property type="entry name" value="HTH_AraC-typ_CS"/>
</dbReference>
<keyword evidence="1" id="KW-0963">Cytoplasm</keyword>
<dbReference type="InterPro" id="IPR037923">
    <property type="entry name" value="HTH-like"/>
</dbReference>
<sequence length="327" mass="35108">MDVLSDVVTTMKAGRPKITRSRRTGRWGSRFGPYPGAGFHLVLRGACWLLPPRGAPVRLTAGDIVLLPHGAVHGMSDSADHSVDQLPLDTAGAGTSSTVTGVGVGVEPARADDEGDHTLLLCGAYRLDRGVVHPFLRGLPDVLHLPARLGRHASLRSTIDLIATDLTESRPGADVALPALLDLLLVYALRAWLEDQCPQEARGWCAALKDPAVAAALDRMHRDPARPWTVRELADAVGLSRTTFAARFTAYVGRPPMTYLTWWRLSTAARMLRDSSAPLAGIARQVGYGSEFAFAHAFKREFGTAPGGFRRSRTAPDVSARPGGEQG</sequence>
<evidence type="ECO:0000256" key="3">
    <source>
        <dbReference type="ARBA" id="ARBA00023125"/>
    </source>
</evidence>
<feature type="region of interest" description="Disordered" evidence="6">
    <location>
        <begin position="306"/>
        <end position="327"/>
    </location>
</feature>
<evidence type="ECO:0000256" key="6">
    <source>
        <dbReference type="SAM" id="MobiDB-lite"/>
    </source>
</evidence>
<organism evidence="8 9">
    <name type="scientific">Streptomyces lavendulocolor</name>
    <dbReference type="NCBI Taxonomy" id="67316"/>
    <lineage>
        <taxon>Bacteria</taxon>
        <taxon>Bacillati</taxon>
        <taxon>Actinomycetota</taxon>
        <taxon>Actinomycetes</taxon>
        <taxon>Kitasatosporales</taxon>
        <taxon>Streptomycetaceae</taxon>
        <taxon>Streptomyces</taxon>
    </lineage>
</organism>
<evidence type="ECO:0000256" key="5">
    <source>
        <dbReference type="ARBA" id="ARBA00023163"/>
    </source>
</evidence>
<evidence type="ECO:0000313" key="8">
    <source>
        <dbReference type="EMBL" id="MEU0708227.1"/>
    </source>
</evidence>
<dbReference type="PROSITE" id="PS01124">
    <property type="entry name" value="HTH_ARAC_FAMILY_2"/>
    <property type="match status" value="1"/>
</dbReference>
<name>A0ABV2W3Y3_9ACTN</name>
<evidence type="ECO:0000259" key="7">
    <source>
        <dbReference type="PROSITE" id="PS01124"/>
    </source>
</evidence>
<dbReference type="PANTHER" id="PTHR46796">
    <property type="entry name" value="HTH-TYPE TRANSCRIPTIONAL ACTIVATOR RHAS-RELATED"/>
    <property type="match status" value="1"/>
</dbReference>
<protein>
    <submittedName>
        <fullName evidence="8">AraC family transcriptional regulator</fullName>
    </submittedName>
</protein>
<dbReference type="SUPFAM" id="SSF46689">
    <property type="entry name" value="Homeodomain-like"/>
    <property type="match status" value="2"/>
</dbReference>
<dbReference type="InterPro" id="IPR050204">
    <property type="entry name" value="AraC_XylS_family_regulators"/>
</dbReference>
<dbReference type="InterPro" id="IPR018060">
    <property type="entry name" value="HTH_AraC"/>
</dbReference>
<dbReference type="Proteomes" id="UP001550378">
    <property type="component" value="Unassembled WGS sequence"/>
</dbReference>
<accession>A0ABV2W3Y3</accession>
<keyword evidence="3" id="KW-0238">DNA-binding</keyword>